<keyword evidence="2" id="KW-1185">Reference proteome</keyword>
<proteinExistence type="predicted"/>
<protein>
    <submittedName>
        <fullName evidence="1">Uncharacterized protein</fullName>
    </submittedName>
</protein>
<evidence type="ECO:0000313" key="2">
    <source>
        <dbReference type="Proteomes" id="UP000613580"/>
    </source>
</evidence>
<comment type="caution">
    <text evidence="1">The sequence shown here is derived from an EMBL/GenBank/DDBJ whole genome shotgun (WGS) entry which is preliminary data.</text>
</comment>
<dbReference type="Gene3D" id="3.80.10.10">
    <property type="entry name" value="Ribonuclease Inhibitor"/>
    <property type="match status" value="1"/>
</dbReference>
<accession>A0A8H6SR62</accession>
<gene>
    <name evidence="1" type="ORF">HMN09_00857700</name>
</gene>
<dbReference type="Proteomes" id="UP000613580">
    <property type="component" value="Unassembled WGS sequence"/>
</dbReference>
<dbReference type="EMBL" id="JACAZE010000011">
    <property type="protein sequence ID" value="KAF7304550.1"/>
    <property type="molecule type" value="Genomic_DNA"/>
</dbReference>
<reference evidence="1" key="1">
    <citation type="submission" date="2020-05" db="EMBL/GenBank/DDBJ databases">
        <title>Mycena genomes resolve the evolution of fungal bioluminescence.</title>
        <authorList>
            <person name="Tsai I.J."/>
        </authorList>
    </citation>
    <scope>NUCLEOTIDE SEQUENCE</scope>
    <source>
        <strain evidence="1">110903Hualien_Pintung</strain>
    </source>
</reference>
<dbReference type="AlphaFoldDB" id="A0A8H6SR62"/>
<dbReference type="OrthoDB" id="3145912at2759"/>
<dbReference type="InterPro" id="IPR032675">
    <property type="entry name" value="LRR_dom_sf"/>
</dbReference>
<name>A0A8H6SR62_MYCCL</name>
<organism evidence="1 2">
    <name type="scientific">Mycena chlorophos</name>
    <name type="common">Agaric fungus</name>
    <name type="synonym">Agaricus chlorophos</name>
    <dbReference type="NCBI Taxonomy" id="658473"/>
    <lineage>
        <taxon>Eukaryota</taxon>
        <taxon>Fungi</taxon>
        <taxon>Dikarya</taxon>
        <taxon>Basidiomycota</taxon>
        <taxon>Agaricomycotina</taxon>
        <taxon>Agaricomycetes</taxon>
        <taxon>Agaricomycetidae</taxon>
        <taxon>Agaricales</taxon>
        <taxon>Marasmiineae</taxon>
        <taxon>Mycenaceae</taxon>
        <taxon>Mycena</taxon>
    </lineage>
</organism>
<evidence type="ECO:0000313" key="1">
    <source>
        <dbReference type="EMBL" id="KAF7304550.1"/>
    </source>
</evidence>
<sequence length="343" mass="38703">MSMAPETSSPLLPPELERVVFELAAENDARTTRSLMLVATRVRIWIEPLMYRLIYLDTGDLHAFRGLISENPTLGLHVQHLFLDLWTMRSDSPAGIALIAACPNVTNLALWTFMDTTTPIPLPLLPKLSRLSTDIGFLTFNQTGAALSAHLEPIRSLTHLDITNVGWTMSQAIEGVKEIRRARALPSLTHLALGKASSVAPYMDILRMASQLQVLCMYVQQPEDPHSSWEERIPDPRFCVVTVVNKPFSADWRIGAEGGRGLWQRAEERVAERRKKLARSPLLDNPLRPLPIIFTAPRSPHPIILEVFKLKNYQPLVPQPLHRLLLHMPPHRVLTVLNEDQHL</sequence>